<evidence type="ECO:0000256" key="7">
    <source>
        <dbReference type="PIRSR" id="PIRSR602403-1"/>
    </source>
</evidence>
<evidence type="ECO:0000256" key="2">
    <source>
        <dbReference type="ARBA" id="ARBA00010617"/>
    </source>
</evidence>
<proteinExistence type="inferred from homology"/>
<keyword evidence="4" id="KW-0560">Oxidoreductase</keyword>
<evidence type="ECO:0000313" key="9">
    <source>
        <dbReference type="Proteomes" id="UP000297299"/>
    </source>
</evidence>
<evidence type="ECO:0000256" key="4">
    <source>
        <dbReference type="ARBA" id="ARBA00023002"/>
    </source>
</evidence>
<dbReference type="STRING" id="38488.A0A4Y8CCF9"/>
<keyword evidence="9" id="KW-1185">Reference proteome</keyword>
<keyword evidence="7" id="KW-0349">Heme</keyword>
<evidence type="ECO:0000256" key="5">
    <source>
        <dbReference type="ARBA" id="ARBA00023004"/>
    </source>
</evidence>
<dbReference type="AlphaFoldDB" id="A0A4Y8CCF9"/>
<dbReference type="InterPro" id="IPR001128">
    <property type="entry name" value="Cyt_P450"/>
</dbReference>
<name>A0A4Y8CCF9_9HELO</name>
<organism evidence="8 9">
    <name type="scientific">Botryotinia calthae</name>
    <dbReference type="NCBI Taxonomy" id="38488"/>
    <lineage>
        <taxon>Eukaryota</taxon>
        <taxon>Fungi</taxon>
        <taxon>Dikarya</taxon>
        <taxon>Ascomycota</taxon>
        <taxon>Pezizomycotina</taxon>
        <taxon>Leotiomycetes</taxon>
        <taxon>Helotiales</taxon>
        <taxon>Sclerotiniaceae</taxon>
        <taxon>Botryotinia</taxon>
    </lineage>
</organism>
<comment type="cofactor">
    <cofactor evidence="1 7">
        <name>heme</name>
        <dbReference type="ChEBI" id="CHEBI:30413"/>
    </cofactor>
</comment>
<dbReference type="EMBL" id="PHWZ01001447">
    <property type="protein sequence ID" value="TEY23805.1"/>
    <property type="molecule type" value="Genomic_DNA"/>
</dbReference>
<dbReference type="InterPro" id="IPR036396">
    <property type="entry name" value="Cyt_P450_sf"/>
</dbReference>
<dbReference type="PANTHER" id="PTHR46206">
    <property type="entry name" value="CYTOCHROME P450"/>
    <property type="match status" value="1"/>
</dbReference>
<feature type="binding site" description="axial binding residue" evidence="7">
    <location>
        <position position="468"/>
    </location>
    <ligand>
        <name>heme</name>
        <dbReference type="ChEBI" id="CHEBI:30413"/>
    </ligand>
    <ligandPart>
        <name>Fe</name>
        <dbReference type="ChEBI" id="CHEBI:18248"/>
    </ligandPart>
</feature>
<dbReference type="SUPFAM" id="SSF48264">
    <property type="entry name" value="Cytochrome P450"/>
    <property type="match status" value="1"/>
</dbReference>
<dbReference type="Gene3D" id="1.10.630.10">
    <property type="entry name" value="Cytochrome P450"/>
    <property type="match status" value="1"/>
</dbReference>
<dbReference type="GO" id="GO:0016705">
    <property type="term" value="F:oxidoreductase activity, acting on paired donors, with incorporation or reduction of molecular oxygen"/>
    <property type="evidence" value="ECO:0007669"/>
    <property type="project" value="InterPro"/>
</dbReference>
<dbReference type="GO" id="GO:0004497">
    <property type="term" value="F:monooxygenase activity"/>
    <property type="evidence" value="ECO:0007669"/>
    <property type="project" value="InterPro"/>
</dbReference>
<comment type="similarity">
    <text evidence="2">Belongs to the cytochrome P450 family.</text>
</comment>
<dbReference type="OrthoDB" id="1844152at2759"/>
<evidence type="ECO:0008006" key="10">
    <source>
        <dbReference type="Google" id="ProtNLM"/>
    </source>
</evidence>
<dbReference type="GO" id="GO:0020037">
    <property type="term" value="F:heme binding"/>
    <property type="evidence" value="ECO:0007669"/>
    <property type="project" value="InterPro"/>
</dbReference>
<reference evidence="8 9" key="1">
    <citation type="submission" date="2017-11" db="EMBL/GenBank/DDBJ databases">
        <title>Comparative genomics of Botrytis spp.</title>
        <authorList>
            <person name="Valero-Jimenez C.A."/>
            <person name="Tapia P."/>
            <person name="Veloso J."/>
            <person name="Silva-Moreno E."/>
            <person name="Staats M."/>
            <person name="Valdes J.H."/>
            <person name="Van Kan J.A.L."/>
        </authorList>
    </citation>
    <scope>NUCLEOTIDE SEQUENCE [LARGE SCALE GENOMIC DNA]</scope>
    <source>
        <strain evidence="8 9">MUCL2830</strain>
    </source>
</reference>
<comment type="caution">
    <text evidence="8">The sequence shown here is derived from an EMBL/GenBank/DDBJ whole genome shotgun (WGS) entry which is preliminary data.</text>
</comment>
<dbReference type="Pfam" id="PF00067">
    <property type="entry name" value="p450"/>
    <property type="match status" value="1"/>
</dbReference>
<evidence type="ECO:0000313" key="8">
    <source>
        <dbReference type="EMBL" id="TEY23805.1"/>
    </source>
</evidence>
<evidence type="ECO:0000256" key="3">
    <source>
        <dbReference type="ARBA" id="ARBA00022723"/>
    </source>
</evidence>
<protein>
    <recommendedName>
        <fullName evidence="10">Cytochrome P450</fullName>
    </recommendedName>
</protein>
<evidence type="ECO:0000256" key="1">
    <source>
        <dbReference type="ARBA" id="ARBA00001971"/>
    </source>
</evidence>
<dbReference type="InterPro" id="IPR002403">
    <property type="entry name" value="Cyt_P450_E_grp-IV"/>
</dbReference>
<dbReference type="PRINTS" id="PR00465">
    <property type="entry name" value="EP450IV"/>
</dbReference>
<accession>A0A4Y8CCF9</accession>
<keyword evidence="6" id="KW-0843">Virulence</keyword>
<dbReference type="GO" id="GO:0005506">
    <property type="term" value="F:iron ion binding"/>
    <property type="evidence" value="ECO:0007669"/>
    <property type="project" value="InterPro"/>
</dbReference>
<keyword evidence="3 7" id="KW-0479">Metal-binding</keyword>
<gene>
    <name evidence="8" type="ORF">BOTCAL_1451g00010</name>
</gene>
<sequence length="478" mass="53976">MSFKSILILFVLGSLLMLIWLSRRIPSRKFNELPRVGIDPGFLGLRKQAAKDEFFSRGQQLLEQGYTKISRVTADLENCEQYKDTPYVIHTCDNERLVIPDKFVEELKNLPDTQLSFKEELLDRFMGKYTKLDAVRGTNIHRDIVRFQLTKKLELIIGDLLPQMKEEAALALKDVFGSCDFEEFTTIKASSVVFAAIGQITSRRVIDDPVIYRDPIWLKTIMGFTASVAMFCMTMRTISPTLRPIARYTLPCGWKLRSDIAEVTKLLAPVIRTRQQQNLNDKYTVLDDERPHDFVQWLSESATGKDAEPDAIVMKILFLIVAAMHSSAITAIHAIYDLCAHPELMKELREEAIQEIETNGWTNSSLLGLRKMESFLKESGRTNSAGIVSFQRLVLSPITLSNGFTIPVGTHICTASDARSRDPALYDTPLEFRPMRFYSVSSSEIDAASLFSSVTAGDSWFGVGRQACPGRWYASAQI</sequence>
<keyword evidence="5 7" id="KW-0408">Iron</keyword>
<dbReference type="Proteomes" id="UP000297299">
    <property type="component" value="Unassembled WGS sequence"/>
</dbReference>
<dbReference type="CDD" id="cd11041">
    <property type="entry name" value="CYP503A1-like"/>
    <property type="match status" value="1"/>
</dbReference>
<evidence type="ECO:0000256" key="6">
    <source>
        <dbReference type="ARBA" id="ARBA00023026"/>
    </source>
</evidence>